<dbReference type="InterPro" id="IPR006115">
    <property type="entry name" value="6PGDH_NADP-bd"/>
</dbReference>
<dbReference type="InterPro" id="IPR010061">
    <property type="entry name" value="MeMal-semiAld_DH"/>
</dbReference>
<evidence type="ECO:0000313" key="15">
    <source>
        <dbReference type="EMBL" id="GFA15507.1"/>
    </source>
</evidence>
<feature type="domain" description="6-phosphogluconate dehydrogenase NADP-binding" evidence="13">
    <location>
        <begin position="890"/>
        <end position="1049"/>
    </location>
</feature>
<comment type="similarity">
    <text evidence="2">Belongs to the aldehyde dehydrogenase family.</text>
</comment>
<protein>
    <recommendedName>
        <fullName evidence="3">methylmalonate-semialdehyde dehydrogenase (CoA acylating)</fullName>
        <ecNumber evidence="3">1.2.1.27</ecNumber>
    </recommendedName>
</protein>
<evidence type="ECO:0000256" key="9">
    <source>
        <dbReference type="ARBA" id="ARBA00044504"/>
    </source>
</evidence>
<dbReference type="InterPro" id="IPR005828">
    <property type="entry name" value="MFS_sugar_transport-like"/>
</dbReference>
<evidence type="ECO:0000256" key="10">
    <source>
        <dbReference type="SAM" id="MobiDB-lite"/>
    </source>
</evidence>
<dbReference type="Pfam" id="PF00083">
    <property type="entry name" value="Sugar_tr"/>
    <property type="match status" value="1"/>
</dbReference>
<dbReference type="InterPro" id="IPR016161">
    <property type="entry name" value="Ald_DH/histidinol_DH"/>
</dbReference>
<dbReference type="InterPro" id="IPR029154">
    <property type="entry name" value="HIBADH-like_NADP-bd"/>
</dbReference>
<organism evidence="15">
    <name type="scientific">Tanacetum cinerariifolium</name>
    <name type="common">Dalmatian daisy</name>
    <name type="synonym">Chrysanthemum cinerariifolium</name>
    <dbReference type="NCBI Taxonomy" id="118510"/>
    <lineage>
        <taxon>Eukaryota</taxon>
        <taxon>Viridiplantae</taxon>
        <taxon>Streptophyta</taxon>
        <taxon>Embryophyta</taxon>
        <taxon>Tracheophyta</taxon>
        <taxon>Spermatophyta</taxon>
        <taxon>Magnoliopsida</taxon>
        <taxon>eudicotyledons</taxon>
        <taxon>Gunneridae</taxon>
        <taxon>Pentapetalae</taxon>
        <taxon>asterids</taxon>
        <taxon>campanulids</taxon>
        <taxon>Asterales</taxon>
        <taxon>Asteraceae</taxon>
        <taxon>Asteroideae</taxon>
        <taxon>Anthemideae</taxon>
        <taxon>Anthemidinae</taxon>
        <taxon>Tanacetum</taxon>
    </lineage>
</organism>
<keyword evidence="8 11" id="KW-0472">Membrane</keyword>
<feature type="region of interest" description="Disordered" evidence="10">
    <location>
        <begin position="167"/>
        <end position="212"/>
    </location>
</feature>
<dbReference type="PROSITE" id="PS00895">
    <property type="entry name" value="3_HYDROXYISOBUT_DH"/>
    <property type="match status" value="1"/>
</dbReference>
<dbReference type="GO" id="GO:0016020">
    <property type="term" value="C:membrane"/>
    <property type="evidence" value="ECO:0007669"/>
    <property type="project" value="UniProtKB-SubCell"/>
</dbReference>
<dbReference type="SUPFAM" id="SSF48179">
    <property type="entry name" value="6-phosphogluconate dehydrogenase C-terminal domain-like"/>
    <property type="match status" value="1"/>
</dbReference>
<comment type="caution">
    <text evidence="15">The sequence shown here is derived from an EMBL/GenBank/DDBJ whole genome shotgun (WGS) entry which is preliminary data.</text>
</comment>
<dbReference type="InterPro" id="IPR016160">
    <property type="entry name" value="Ald_DH_CS_CYS"/>
</dbReference>
<dbReference type="InterPro" id="IPR002204">
    <property type="entry name" value="3-OH-isobutyrate_DH-rel_CS"/>
</dbReference>
<dbReference type="InterPro" id="IPR008927">
    <property type="entry name" value="6-PGluconate_DH-like_C_sf"/>
</dbReference>
<dbReference type="Gene3D" id="3.40.309.10">
    <property type="entry name" value="Aldehyde Dehydrogenase, Chain A, domain 2"/>
    <property type="match status" value="1"/>
</dbReference>
<dbReference type="Pfam" id="PF00171">
    <property type="entry name" value="Aldedh"/>
    <property type="match status" value="1"/>
</dbReference>
<dbReference type="InterPro" id="IPR016162">
    <property type="entry name" value="Ald_DH_N"/>
</dbReference>
<dbReference type="Gene3D" id="1.10.1040.10">
    <property type="entry name" value="N-(1-d-carboxylethyl)-l-norvaline Dehydrogenase, domain 2"/>
    <property type="match status" value="1"/>
</dbReference>
<keyword evidence="7" id="KW-0520">NAD</keyword>
<dbReference type="GO" id="GO:0050661">
    <property type="term" value="F:NADP binding"/>
    <property type="evidence" value="ECO:0007669"/>
    <property type="project" value="InterPro"/>
</dbReference>
<evidence type="ECO:0000259" key="13">
    <source>
        <dbReference type="Pfam" id="PF03446"/>
    </source>
</evidence>
<dbReference type="GO" id="GO:0051287">
    <property type="term" value="F:NAD binding"/>
    <property type="evidence" value="ECO:0007669"/>
    <property type="project" value="InterPro"/>
</dbReference>
<dbReference type="SUPFAM" id="SSF53720">
    <property type="entry name" value="ALDH-like"/>
    <property type="match status" value="1"/>
</dbReference>
<dbReference type="FunFam" id="3.40.309.10:FF:000002">
    <property type="entry name" value="Methylmalonate-semialdehyde dehydrogenase (Acylating)"/>
    <property type="match status" value="1"/>
</dbReference>
<feature type="domain" description="Aldehyde dehydrogenase" evidence="12">
    <location>
        <begin position="408"/>
        <end position="872"/>
    </location>
</feature>
<dbReference type="EC" id="1.2.1.27" evidence="3"/>
<evidence type="ECO:0000256" key="2">
    <source>
        <dbReference type="ARBA" id="ARBA00009986"/>
    </source>
</evidence>
<name>A0A699J8P3_TANCI</name>
<evidence type="ECO:0000256" key="11">
    <source>
        <dbReference type="SAM" id="Phobius"/>
    </source>
</evidence>
<feature type="transmembrane region" description="Helical" evidence="11">
    <location>
        <begin position="99"/>
        <end position="120"/>
    </location>
</feature>
<dbReference type="PANTHER" id="PTHR43866:SF3">
    <property type="entry name" value="METHYLMALONATE-SEMIALDEHYDE DEHYDROGENASE [ACYLATING], MITOCHONDRIAL"/>
    <property type="match status" value="1"/>
</dbReference>
<dbReference type="PANTHER" id="PTHR43866">
    <property type="entry name" value="MALONATE-SEMIALDEHYDE DEHYDROGENASE"/>
    <property type="match status" value="1"/>
</dbReference>
<feature type="domain" description="3-hydroxyisobutyrate dehydrogenase-like NAD-binding" evidence="14">
    <location>
        <begin position="1052"/>
        <end position="1088"/>
    </location>
</feature>
<dbReference type="GO" id="GO:0022857">
    <property type="term" value="F:transmembrane transporter activity"/>
    <property type="evidence" value="ECO:0007669"/>
    <property type="project" value="InterPro"/>
</dbReference>
<gene>
    <name evidence="15" type="ORF">Tci_587479</name>
</gene>
<dbReference type="GO" id="GO:0006210">
    <property type="term" value="P:thymine catabolic process"/>
    <property type="evidence" value="ECO:0007669"/>
    <property type="project" value="TreeGrafter"/>
</dbReference>
<comment type="similarity">
    <text evidence="9">Belongs to the major facilitator superfamily. Phosphate:H(+) symporter (TC 2.A.1.9) family.</text>
</comment>
<sequence>MKNAITADAGAIDAGSVKDARSYRLAGAASMAGTTIEWYDFFLYGTAAALIFNKIFFPALDPIIGVLAAFATYAVGFLGRPLGGIVFGHFGDKIGRKSMLLFTLMLMGIPTIIIGLIPTYEQIGYWAAVLLVAMRFLQGMAVGGEWGGAVLMALGLANSVSGQRRAARRRLADSPEGPGIARFREAQKRQHRRQSAAVQSIPRAPQRNPDDHWRADCRERLVLHVSDLRVGLCRQPVAHSPCRCPERDHCWRCAFAGDDAAVRAPVRQGRPETSVFRGASAALRFRLSVLRHAWHPRAANGVVGDGAGRRRGLPDPVRPRVAAVCPTVSGRDSLQRYLCVSAAGRRPGRWIRADDRYSAIGARRWQPALRDRLPDRHGASGAGVHRADETRSTSTTVARVKLLIGGEWVDSQSSEWLEVVNPATQEVLAHVPLATAAEVDAAVAAAQNAFTTWRHTPIGARMRIMLKLQALIREHSKRIAVVLSAEQGKTIADAEGDIFRGLEVVEHACSIGTLQMGEFAENVAGGVDTYTLRQPIGVCAGITPFNFPAMIPLWMFPMAIACGNTFVLKPSEQDPMSTMLLVELAVEAGVPAGVLNVVHGGKDVVDGLCTHKDIKAVSFVGSTAVGTHVYDLAGKHGKRVQSMMGAKNHAVVLPDANREQTLNALVGAGFGAAGQRCMATSVVVMVGASKQWIPDLKALAQKLTVNAGSEAGTDVGPVISRRAKQRILDLIESGVQEGATLELDGRGITVPGYEQGNFVGPTLFTGVTTDMQIYTQEIFGPVLVVLEVDTLDQAIALVNANPFGNGVGLFTQSGAAARKFQSEIDVGQVGINIPIPVPVPFFSFTGSRGSKLGDLGPYGKQVVQFYTQTKTVTSRWFDDDSVNDGENTMKIAFIGLGNMGAPMARNLIRAGHQLHLFDLNQQVLAELAELGSRISESPKHAAQGADLVITMLPAAAHVRAVYLSDDGVLAGISAGVPAVDCSTIDPQTIRDVAAAAAKLGVVVGDAPVSGGTGGAQAGTLTFMVGATLEHFTVLKPILAQMGRNIVHCGEVGTGQIAKICNNMLLGISMIGVAEAMALGDRLGIDTGVLA</sequence>
<evidence type="ECO:0000256" key="3">
    <source>
        <dbReference type="ARBA" id="ARBA00013048"/>
    </source>
</evidence>
<dbReference type="FunFam" id="3.40.605.10:FF:000003">
    <property type="entry name" value="Methylmalonate-semialdehyde dehydrogenase [acylating]"/>
    <property type="match status" value="1"/>
</dbReference>
<feature type="transmembrane region" description="Helical" evidence="11">
    <location>
        <begin position="140"/>
        <end position="160"/>
    </location>
</feature>
<evidence type="ECO:0000256" key="7">
    <source>
        <dbReference type="ARBA" id="ARBA00023027"/>
    </source>
</evidence>
<dbReference type="PROSITE" id="PS00070">
    <property type="entry name" value="ALDEHYDE_DEHYDR_CYS"/>
    <property type="match status" value="1"/>
</dbReference>
<dbReference type="SUPFAM" id="SSF103473">
    <property type="entry name" value="MFS general substrate transporter"/>
    <property type="match status" value="1"/>
</dbReference>
<dbReference type="Gene3D" id="3.40.50.720">
    <property type="entry name" value="NAD(P)-binding Rossmann-like Domain"/>
    <property type="match status" value="1"/>
</dbReference>
<feature type="transmembrane region" description="Helical" evidence="11">
    <location>
        <begin position="38"/>
        <end position="57"/>
    </location>
</feature>
<feature type="transmembrane region" description="Helical" evidence="11">
    <location>
        <begin position="63"/>
        <end position="87"/>
    </location>
</feature>
<evidence type="ECO:0000256" key="1">
    <source>
        <dbReference type="ARBA" id="ARBA00004370"/>
    </source>
</evidence>
<dbReference type="GO" id="GO:0004491">
    <property type="term" value="F:methylmalonate-semialdehyde dehydrogenase (acylating, NAD) activity"/>
    <property type="evidence" value="ECO:0007669"/>
    <property type="project" value="UniProtKB-EC"/>
</dbReference>
<dbReference type="EMBL" id="BKCJ010377466">
    <property type="protein sequence ID" value="GFA15507.1"/>
    <property type="molecule type" value="Genomic_DNA"/>
</dbReference>
<dbReference type="Gene3D" id="3.40.605.10">
    <property type="entry name" value="Aldehyde Dehydrogenase, Chain A, domain 1"/>
    <property type="match status" value="1"/>
</dbReference>
<dbReference type="Gene3D" id="1.20.1250.20">
    <property type="entry name" value="MFS general substrate transporter like domains"/>
    <property type="match status" value="1"/>
</dbReference>
<dbReference type="GO" id="GO:0006574">
    <property type="term" value="P:L-valine catabolic process"/>
    <property type="evidence" value="ECO:0007669"/>
    <property type="project" value="TreeGrafter"/>
</dbReference>
<dbReference type="Pfam" id="PF14833">
    <property type="entry name" value="NAD_binding_11"/>
    <property type="match status" value="1"/>
</dbReference>
<dbReference type="GO" id="GO:0016616">
    <property type="term" value="F:oxidoreductase activity, acting on the CH-OH group of donors, NAD or NADP as acceptor"/>
    <property type="evidence" value="ECO:0007669"/>
    <property type="project" value="UniProtKB-ARBA"/>
</dbReference>
<accession>A0A699J8P3</accession>
<dbReference type="InterPro" id="IPR013328">
    <property type="entry name" value="6PGD_dom2"/>
</dbReference>
<dbReference type="AlphaFoldDB" id="A0A699J8P3"/>
<evidence type="ECO:0000256" key="6">
    <source>
        <dbReference type="ARBA" id="ARBA00023002"/>
    </source>
</evidence>
<dbReference type="InterPro" id="IPR015590">
    <property type="entry name" value="Aldehyde_DH_dom"/>
</dbReference>
<keyword evidence="4 11" id="KW-0812">Transmembrane</keyword>
<feature type="non-terminal residue" evidence="15">
    <location>
        <position position="1090"/>
    </location>
</feature>
<reference evidence="15" key="1">
    <citation type="journal article" date="2019" name="Sci. Rep.">
        <title>Draft genome of Tanacetum cinerariifolium, the natural source of mosquito coil.</title>
        <authorList>
            <person name="Yamashiro T."/>
            <person name="Shiraishi A."/>
            <person name="Satake H."/>
            <person name="Nakayama K."/>
        </authorList>
    </citation>
    <scope>NUCLEOTIDE SEQUENCE</scope>
</reference>
<dbReference type="Pfam" id="PF03446">
    <property type="entry name" value="NAD_binding_2"/>
    <property type="match status" value="1"/>
</dbReference>
<evidence type="ECO:0000256" key="8">
    <source>
        <dbReference type="ARBA" id="ARBA00023136"/>
    </source>
</evidence>
<evidence type="ECO:0000256" key="5">
    <source>
        <dbReference type="ARBA" id="ARBA00022989"/>
    </source>
</evidence>
<evidence type="ECO:0000256" key="4">
    <source>
        <dbReference type="ARBA" id="ARBA00022692"/>
    </source>
</evidence>
<evidence type="ECO:0000259" key="12">
    <source>
        <dbReference type="Pfam" id="PF00171"/>
    </source>
</evidence>
<keyword evidence="6" id="KW-0560">Oxidoreductase</keyword>
<evidence type="ECO:0000259" key="14">
    <source>
        <dbReference type="Pfam" id="PF14833"/>
    </source>
</evidence>
<comment type="subcellular location">
    <subcellularLocation>
        <location evidence="1">Membrane</location>
    </subcellularLocation>
</comment>
<dbReference type="InterPro" id="IPR036259">
    <property type="entry name" value="MFS_trans_sf"/>
</dbReference>
<dbReference type="CDD" id="cd07085">
    <property type="entry name" value="ALDH_F6_MMSDH"/>
    <property type="match status" value="1"/>
</dbReference>
<dbReference type="InterPro" id="IPR036291">
    <property type="entry name" value="NAD(P)-bd_dom_sf"/>
</dbReference>
<keyword evidence="5 11" id="KW-1133">Transmembrane helix</keyword>
<dbReference type="NCBIfam" id="TIGR01722">
    <property type="entry name" value="MMSDH"/>
    <property type="match status" value="1"/>
</dbReference>
<dbReference type="InterPro" id="IPR016163">
    <property type="entry name" value="Ald_DH_C"/>
</dbReference>
<proteinExistence type="inferred from homology"/>
<dbReference type="SUPFAM" id="SSF51735">
    <property type="entry name" value="NAD(P)-binding Rossmann-fold domains"/>
    <property type="match status" value="1"/>
</dbReference>